<evidence type="ECO:0000313" key="1">
    <source>
        <dbReference type="EMBL" id="CAE8657538.1"/>
    </source>
</evidence>
<comment type="caution">
    <text evidence="1">The sequence shown here is derived from an EMBL/GenBank/DDBJ whole genome shotgun (WGS) entry which is preliminary data.</text>
</comment>
<protein>
    <submittedName>
        <fullName evidence="1">Uncharacterized protein</fullName>
    </submittedName>
</protein>
<sequence>MAYLSFNETFNSNLKFTSDNAEENEDMLKKDLPLRYTWSIWEQIMQSNEKARLARRNVRA</sequence>
<dbReference type="AlphaFoldDB" id="A0A813IU59"/>
<dbReference type="EMBL" id="CAJNNW010015283">
    <property type="protein sequence ID" value="CAE8657538.1"/>
    <property type="molecule type" value="Genomic_DNA"/>
</dbReference>
<organism evidence="1 2">
    <name type="scientific">Polarella glacialis</name>
    <name type="common">Dinoflagellate</name>
    <dbReference type="NCBI Taxonomy" id="89957"/>
    <lineage>
        <taxon>Eukaryota</taxon>
        <taxon>Sar</taxon>
        <taxon>Alveolata</taxon>
        <taxon>Dinophyceae</taxon>
        <taxon>Suessiales</taxon>
        <taxon>Suessiaceae</taxon>
        <taxon>Polarella</taxon>
    </lineage>
</organism>
<evidence type="ECO:0000313" key="2">
    <source>
        <dbReference type="Proteomes" id="UP000626109"/>
    </source>
</evidence>
<reference evidence="1" key="1">
    <citation type="submission" date="2021-02" db="EMBL/GenBank/DDBJ databases">
        <authorList>
            <person name="Dougan E. K."/>
            <person name="Rhodes N."/>
            <person name="Thang M."/>
            <person name="Chan C."/>
        </authorList>
    </citation>
    <scope>NUCLEOTIDE SEQUENCE</scope>
</reference>
<proteinExistence type="predicted"/>
<name>A0A813IU59_POLGL</name>
<dbReference type="Proteomes" id="UP000626109">
    <property type="component" value="Unassembled WGS sequence"/>
</dbReference>
<gene>
    <name evidence="1" type="ORF">PGLA2088_LOCUS12869</name>
</gene>
<accession>A0A813IU59</accession>